<dbReference type="PANTHER" id="PTHR10094">
    <property type="entry name" value="STEROL CARRIER PROTEIN 2 SCP-2 FAMILY PROTEIN"/>
    <property type="match status" value="1"/>
</dbReference>
<evidence type="ECO:0000259" key="1">
    <source>
        <dbReference type="Pfam" id="PF02036"/>
    </source>
</evidence>
<name>A0A2V3VYK0_9BACI</name>
<dbReference type="GO" id="GO:0005829">
    <property type="term" value="C:cytosol"/>
    <property type="evidence" value="ECO:0007669"/>
    <property type="project" value="TreeGrafter"/>
</dbReference>
<dbReference type="AlphaFoldDB" id="A0A2V3VYK0"/>
<protein>
    <submittedName>
        <fullName evidence="2">Putative sterol carrier protein</fullName>
    </submittedName>
</protein>
<dbReference type="Gene3D" id="3.30.1050.10">
    <property type="entry name" value="SCP2 sterol-binding domain"/>
    <property type="match status" value="1"/>
</dbReference>
<gene>
    <name evidence="2" type="ORF">DFR56_12034</name>
</gene>
<dbReference type="Pfam" id="PF02036">
    <property type="entry name" value="SCP2"/>
    <property type="match status" value="1"/>
</dbReference>
<evidence type="ECO:0000313" key="2">
    <source>
        <dbReference type="EMBL" id="PXW81659.1"/>
    </source>
</evidence>
<dbReference type="RefSeq" id="WP_110397224.1">
    <property type="nucleotide sequence ID" value="NZ_JADIJL010000006.1"/>
</dbReference>
<dbReference type="EMBL" id="QJJQ01000020">
    <property type="protein sequence ID" value="PXW81659.1"/>
    <property type="molecule type" value="Genomic_DNA"/>
</dbReference>
<sequence>MDIDRMPLNEIWQEIDRKANEQPILLKDMNATYSFTITGNDEGTYGLTFSDGIATVIDGGINDADCSLTMSVDNFRKLLQGNLNSATAFMTGRLKVKGNIGLALKLENLLKKYSL</sequence>
<organism evidence="2 3">
    <name type="scientific">Pseudogracilibacillus auburnensis</name>
    <dbReference type="NCBI Taxonomy" id="1494959"/>
    <lineage>
        <taxon>Bacteria</taxon>
        <taxon>Bacillati</taxon>
        <taxon>Bacillota</taxon>
        <taxon>Bacilli</taxon>
        <taxon>Bacillales</taxon>
        <taxon>Bacillaceae</taxon>
        <taxon>Pseudogracilibacillus</taxon>
    </lineage>
</organism>
<comment type="caution">
    <text evidence="2">The sequence shown here is derived from an EMBL/GenBank/DDBJ whole genome shotgun (WGS) entry which is preliminary data.</text>
</comment>
<dbReference type="InterPro" id="IPR036527">
    <property type="entry name" value="SCP2_sterol-bd_dom_sf"/>
</dbReference>
<evidence type="ECO:0000313" key="3">
    <source>
        <dbReference type="Proteomes" id="UP000247978"/>
    </source>
</evidence>
<proteinExistence type="predicted"/>
<dbReference type="SUPFAM" id="SSF55718">
    <property type="entry name" value="SCP-like"/>
    <property type="match status" value="1"/>
</dbReference>
<dbReference type="PANTHER" id="PTHR10094:SF25">
    <property type="entry name" value="SCP2 STEROL-BINDING DOMAIN-CONTAINING PROTEIN 1"/>
    <property type="match status" value="1"/>
</dbReference>
<dbReference type="InterPro" id="IPR003033">
    <property type="entry name" value="SCP2_sterol-bd_dom"/>
</dbReference>
<keyword evidence="3" id="KW-1185">Reference proteome</keyword>
<dbReference type="OrthoDB" id="9804656at2"/>
<dbReference type="Proteomes" id="UP000247978">
    <property type="component" value="Unassembled WGS sequence"/>
</dbReference>
<feature type="domain" description="SCP2" evidence="1">
    <location>
        <begin position="16"/>
        <end position="111"/>
    </location>
</feature>
<reference evidence="2 3" key="1">
    <citation type="submission" date="2018-05" db="EMBL/GenBank/DDBJ databases">
        <title>Genomic Encyclopedia of Type Strains, Phase IV (KMG-IV): sequencing the most valuable type-strain genomes for metagenomic binning, comparative biology and taxonomic classification.</title>
        <authorList>
            <person name="Goeker M."/>
        </authorList>
    </citation>
    <scope>NUCLEOTIDE SEQUENCE [LARGE SCALE GENOMIC DNA]</scope>
    <source>
        <strain evidence="2 3">DSM 28556</strain>
    </source>
</reference>
<accession>A0A2V3VYK0</accession>